<evidence type="ECO:0000256" key="3">
    <source>
        <dbReference type="ARBA" id="ARBA00007588"/>
    </source>
</evidence>
<evidence type="ECO:0000256" key="5">
    <source>
        <dbReference type="ARBA" id="ARBA00012881"/>
    </source>
</evidence>
<evidence type="ECO:0000256" key="2">
    <source>
        <dbReference type="ARBA" id="ARBA00004924"/>
    </source>
</evidence>
<dbReference type="Pfam" id="PF13450">
    <property type="entry name" value="NAD_binding_8"/>
    <property type="match status" value="1"/>
</dbReference>
<dbReference type="EC" id="1.14.13.196" evidence="5"/>
<dbReference type="Proteomes" id="UP000660729">
    <property type="component" value="Unassembled WGS sequence"/>
</dbReference>
<name>A0A8H6R7J1_9PEZI</name>
<evidence type="ECO:0000256" key="10">
    <source>
        <dbReference type="ARBA" id="ARBA00047598"/>
    </source>
</evidence>
<keyword evidence="8" id="KW-0521">NADP</keyword>
<keyword evidence="12" id="KW-0503">Monooxygenase</keyword>
<dbReference type="GO" id="GO:0004497">
    <property type="term" value="F:monooxygenase activity"/>
    <property type="evidence" value="ECO:0007669"/>
    <property type="project" value="UniProtKB-KW"/>
</dbReference>
<accession>A0A8H6R7J1</accession>
<evidence type="ECO:0000313" key="13">
    <source>
        <dbReference type="Proteomes" id="UP000660729"/>
    </source>
</evidence>
<evidence type="ECO:0000256" key="6">
    <source>
        <dbReference type="ARBA" id="ARBA00022630"/>
    </source>
</evidence>
<dbReference type="InterPro" id="IPR025700">
    <property type="entry name" value="Lys/Orn_oxygenase"/>
</dbReference>
<comment type="pathway">
    <text evidence="2">Siderophore biosynthesis.</text>
</comment>
<comment type="caution">
    <text evidence="12">The sequence shown here is derived from an EMBL/GenBank/DDBJ whole genome shotgun (WGS) entry which is preliminary data.</text>
</comment>
<evidence type="ECO:0000256" key="7">
    <source>
        <dbReference type="ARBA" id="ARBA00022827"/>
    </source>
</evidence>
<dbReference type="OrthoDB" id="66881at2759"/>
<comment type="similarity">
    <text evidence="3">Belongs to the lysine N(6)-hydroxylase/L-ornithine N(5)-oxygenase family.</text>
</comment>
<keyword evidence="6" id="KW-0285">Flavoprotein</keyword>
<dbReference type="InterPro" id="IPR050775">
    <property type="entry name" value="FAD-binding_Monooxygenases"/>
</dbReference>
<dbReference type="PANTHER" id="PTHR43098:SF2">
    <property type="entry name" value="FAD-BINDING MONOOXYGENASE AUSB-RELATED"/>
    <property type="match status" value="1"/>
</dbReference>
<evidence type="ECO:0000256" key="9">
    <source>
        <dbReference type="ARBA" id="ARBA00023002"/>
    </source>
</evidence>
<keyword evidence="7" id="KW-0274">FAD</keyword>
<evidence type="ECO:0000256" key="11">
    <source>
        <dbReference type="ARBA" id="ARBA00049248"/>
    </source>
</evidence>
<gene>
    <name evidence="12" type="ORF">HII31_12659</name>
</gene>
<evidence type="ECO:0000256" key="4">
    <source>
        <dbReference type="ARBA" id="ARBA00010139"/>
    </source>
</evidence>
<comment type="catalytic activity">
    <reaction evidence="10">
        <text>L-ornithine + NADPH + O2 = N(5)-hydroxy-L-ornithine + NADP(+) + H2O</text>
        <dbReference type="Rhea" id="RHEA:41508"/>
        <dbReference type="ChEBI" id="CHEBI:15377"/>
        <dbReference type="ChEBI" id="CHEBI:15379"/>
        <dbReference type="ChEBI" id="CHEBI:46911"/>
        <dbReference type="ChEBI" id="CHEBI:57783"/>
        <dbReference type="ChEBI" id="CHEBI:58349"/>
        <dbReference type="ChEBI" id="CHEBI:78275"/>
        <dbReference type="EC" id="1.14.13.196"/>
    </reaction>
</comment>
<keyword evidence="9" id="KW-0560">Oxidoreductase</keyword>
<protein>
    <recommendedName>
        <fullName evidence="5">L-ornithine N(5)-monooxygenase [NAD(P)H]</fullName>
        <ecNumber evidence="5">1.14.13.196</ecNumber>
    </recommendedName>
</protein>
<dbReference type="InterPro" id="IPR036188">
    <property type="entry name" value="FAD/NAD-bd_sf"/>
</dbReference>
<comment type="catalytic activity">
    <reaction evidence="11">
        <text>L-ornithine + NADH + O2 = N(5)-hydroxy-L-ornithine + NAD(+) + H2O</text>
        <dbReference type="Rhea" id="RHEA:41512"/>
        <dbReference type="ChEBI" id="CHEBI:15377"/>
        <dbReference type="ChEBI" id="CHEBI:15379"/>
        <dbReference type="ChEBI" id="CHEBI:46911"/>
        <dbReference type="ChEBI" id="CHEBI:57540"/>
        <dbReference type="ChEBI" id="CHEBI:57945"/>
        <dbReference type="ChEBI" id="CHEBI:78275"/>
        <dbReference type="EC" id="1.14.13.196"/>
    </reaction>
</comment>
<proteinExistence type="inferred from homology"/>
<dbReference type="Gene3D" id="3.50.50.60">
    <property type="entry name" value="FAD/NAD(P)-binding domain"/>
    <property type="match status" value="3"/>
</dbReference>
<keyword evidence="13" id="KW-1185">Reference proteome</keyword>
<evidence type="ECO:0000313" key="12">
    <source>
        <dbReference type="EMBL" id="KAF7185996.1"/>
    </source>
</evidence>
<dbReference type="PANTHER" id="PTHR43098">
    <property type="entry name" value="L-ORNITHINE N(5)-MONOOXYGENASE-RELATED"/>
    <property type="match status" value="1"/>
</dbReference>
<dbReference type="SUPFAM" id="SSF51905">
    <property type="entry name" value="FAD/NAD(P)-binding domain"/>
    <property type="match status" value="2"/>
</dbReference>
<sequence>MQTHDPSRMQDGLLQKYAEERDKRTNKGLDQYVVLAKSEEFKILLPDPWVEPGTPINHVVHDDGHCKFLIVGAGFSGILFAVSLIKAGFSVDDLVIVDPAGGFGGAWYWNRYPGLMCDIESYIYLPMLEEMDYIPSAKYASGHEIRLYCESVCRKYGLHERAMFQSKCRDLEWNEQTKKWDIVITSSPKGAQETTIRIHSEFVFLGTGVITNPKMPRVPGIDTFCRQSMFHTARWDYTITGGSPEDPALEKLKNKRVAIVGTGASAVQVVPHLAKWSRELLVFQRTPSAVDQRKNHETDRTMWKHKVANKVGWQEERNWNYAAHVGNAEEKPDVDLVNDGWSKMPAYSAILGTPQHGEVTPESVGEHVARMHALDFQRSQMVRRRVQDIVEDEQTAKSLQAWYPGWCKRPCFHDEYLPTFNRPNVTLVDTNGKGIDQVTPNGIQSGDKEYEVDIIVWSTGYLGPGVGHAAFKGGIHLVGRDGKTLEQHWEKEGLSTLHGVTTRVFPNLFWPGPFQVGASPVWTFGMDLLTKHIAYVVSRAHELKKASLTSDSVDNPSKRVVIEPSEEAVQDWTMRCMDGVAGFAAVIGCTPSYFNNDGANDDLPMEEQQKLARSSPWPRGIVDFAQTLKRWQSDGTLDGFEVAVVEN</sequence>
<dbReference type="EMBL" id="JABCIY010000278">
    <property type="protein sequence ID" value="KAF7185996.1"/>
    <property type="molecule type" value="Genomic_DNA"/>
</dbReference>
<comment type="cofactor">
    <cofactor evidence="1">
        <name>FAD</name>
        <dbReference type="ChEBI" id="CHEBI:57692"/>
    </cofactor>
</comment>
<organism evidence="12 13">
    <name type="scientific">Pseudocercospora fuligena</name>
    <dbReference type="NCBI Taxonomy" id="685502"/>
    <lineage>
        <taxon>Eukaryota</taxon>
        <taxon>Fungi</taxon>
        <taxon>Dikarya</taxon>
        <taxon>Ascomycota</taxon>
        <taxon>Pezizomycotina</taxon>
        <taxon>Dothideomycetes</taxon>
        <taxon>Dothideomycetidae</taxon>
        <taxon>Mycosphaerellales</taxon>
        <taxon>Mycosphaerellaceae</taxon>
        <taxon>Pseudocercospora</taxon>
    </lineage>
</organism>
<evidence type="ECO:0000256" key="8">
    <source>
        <dbReference type="ARBA" id="ARBA00022857"/>
    </source>
</evidence>
<evidence type="ECO:0000256" key="1">
    <source>
        <dbReference type="ARBA" id="ARBA00001974"/>
    </source>
</evidence>
<dbReference type="Pfam" id="PF13434">
    <property type="entry name" value="Lys_Orn_oxgnase"/>
    <property type="match status" value="1"/>
</dbReference>
<comment type="similarity">
    <text evidence="4">Belongs to the FAD-binding monooxygenase family.</text>
</comment>
<reference evidence="12" key="1">
    <citation type="submission" date="2020-04" db="EMBL/GenBank/DDBJ databases">
        <title>Draft genome resource of the tomato pathogen Pseudocercospora fuligena.</title>
        <authorList>
            <person name="Zaccaron A."/>
        </authorList>
    </citation>
    <scope>NUCLEOTIDE SEQUENCE</scope>
    <source>
        <strain evidence="12">PF001</strain>
    </source>
</reference>
<dbReference type="AlphaFoldDB" id="A0A8H6R7J1"/>